<evidence type="ECO:0000256" key="1">
    <source>
        <dbReference type="ARBA" id="ARBA00009636"/>
    </source>
</evidence>
<keyword evidence="7" id="KW-1185">Reference proteome</keyword>
<proteinExistence type="inferred from homology"/>
<dbReference type="Gene3D" id="3.40.50.1440">
    <property type="entry name" value="Tubulin/FtsZ, GTPase domain"/>
    <property type="match status" value="1"/>
</dbReference>
<evidence type="ECO:0000256" key="3">
    <source>
        <dbReference type="ARBA" id="ARBA00022741"/>
    </source>
</evidence>
<dbReference type="GO" id="GO:0007017">
    <property type="term" value="P:microtubule-based process"/>
    <property type="evidence" value="ECO:0007669"/>
    <property type="project" value="InterPro"/>
</dbReference>
<dbReference type="PRINTS" id="PR01161">
    <property type="entry name" value="TUBULIN"/>
</dbReference>
<dbReference type="PANTHER" id="PTHR11588">
    <property type="entry name" value="TUBULIN"/>
    <property type="match status" value="1"/>
</dbReference>
<dbReference type="EMBL" id="JALJOR010000004">
    <property type="protein sequence ID" value="KAK9817730.1"/>
    <property type="molecule type" value="Genomic_DNA"/>
</dbReference>
<accession>A0AAW1Q9W4</accession>
<comment type="similarity">
    <text evidence="1">Belongs to the tubulin family.</text>
</comment>
<reference evidence="6 7" key="1">
    <citation type="journal article" date="2024" name="Nat. Commun.">
        <title>Phylogenomics reveals the evolutionary origins of lichenization in chlorophyte algae.</title>
        <authorList>
            <person name="Puginier C."/>
            <person name="Libourel C."/>
            <person name="Otte J."/>
            <person name="Skaloud P."/>
            <person name="Haon M."/>
            <person name="Grisel S."/>
            <person name="Petersen M."/>
            <person name="Berrin J.G."/>
            <person name="Delaux P.M."/>
            <person name="Dal Grande F."/>
            <person name="Keller J."/>
        </authorList>
    </citation>
    <scope>NUCLEOTIDE SEQUENCE [LARGE SCALE GENOMIC DNA]</scope>
    <source>
        <strain evidence="6 7">SAG 2043</strain>
    </source>
</reference>
<feature type="domain" description="Tubulin/FtsZ GTPase" evidence="5">
    <location>
        <begin position="41"/>
        <end position="211"/>
    </location>
</feature>
<evidence type="ECO:0000313" key="7">
    <source>
        <dbReference type="Proteomes" id="UP001489004"/>
    </source>
</evidence>
<sequence>MPPAREVISVHAGQCGAQLGGKFWEILCNEDRLGDSFGRTGDTSFGEQASGAYVPRAVFADITPASLDCLRAGPYGQVYRPENLVFSPHTSTFGENLHQEGLGGHEHAVYGAIRKEAERCESLQGFQLCHGLGGTTGSRLTSALLARIRDEYPKSSVLTRAPLLPCRHAALDYHHATAQELCEQMCSVDTLLCTADPARARCLAAAAVFRGASWHLHELEEQIVRMRDKSSSSYMPSMPANVKSWWCEWPPSQVKASATLIANSTAIQSVFRRVLEQLRSAKAEGHRHARPDETDGGEADMMKLLSVYEALDALPAADVL</sequence>
<dbReference type="InterPro" id="IPR036525">
    <property type="entry name" value="Tubulin/FtsZ_GTPase_sf"/>
</dbReference>
<dbReference type="InterPro" id="IPR003008">
    <property type="entry name" value="Tubulin_FtsZ_GTPase"/>
</dbReference>
<dbReference type="InterPro" id="IPR008280">
    <property type="entry name" value="Tub_FtsZ_C"/>
</dbReference>
<dbReference type="Pfam" id="PF00091">
    <property type="entry name" value="Tubulin"/>
    <property type="match status" value="1"/>
</dbReference>
<dbReference type="AlphaFoldDB" id="A0AAW1Q9W4"/>
<dbReference type="GO" id="GO:0005525">
    <property type="term" value="F:GTP binding"/>
    <property type="evidence" value="ECO:0007669"/>
    <property type="project" value="UniProtKB-KW"/>
</dbReference>
<dbReference type="InterPro" id="IPR000217">
    <property type="entry name" value="Tubulin"/>
</dbReference>
<dbReference type="SUPFAM" id="SSF52490">
    <property type="entry name" value="Tubulin nucleotide-binding domain-like"/>
    <property type="match status" value="1"/>
</dbReference>
<evidence type="ECO:0000256" key="2">
    <source>
        <dbReference type="ARBA" id="ARBA00022701"/>
    </source>
</evidence>
<evidence type="ECO:0000256" key="4">
    <source>
        <dbReference type="ARBA" id="ARBA00023134"/>
    </source>
</evidence>
<keyword evidence="4" id="KW-0342">GTP-binding</keyword>
<organism evidence="6 7">
    <name type="scientific">[Myrmecia] bisecta</name>
    <dbReference type="NCBI Taxonomy" id="41462"/>
    <lineage>
        <taxon>Eukaryota</taxon>
        <taxon>Viridiplantae</taxon>
        <taxon>Chlorophyta</taxon>
        <taxon>core chlorophytes</taxon>
        <taxon>Trebouxiophyceae</taxon>
        <taxon>Trebouxiales</taxon>
        <taxon>Trebouxiaceae</taxon>
        <taxon>Myrmecia</taxon>
    </lineage>
</organism>
<dbReference type="InterPro" id="IPR037103">
    <property type="entry name" value="Tubulin/FtsZ-like_C"/>
</dbReference>
<dbReference type="Proteomes" id="UP001489004">
    <property type="component" value="Unassembled WGS sequence"/>
</dbReference>
<evidence type="ECO:0000313" key="6">
    <source>
        <dbReference type="EMBL" id="KAK9817730.1"/>
    </source>
</evidence>
<name>A0AAW1Q9W4_9CHLO</name>
<comment type="caution">
    <text evidence="6">The sequence shown here is derived from an EMBL/GenBank/DDBJ whole genome shotgun (WGS) entry which is preliminary data.</text>
</comment>
<keyword evidence="3" id="KW-0547">Nucleotide-binding</keyword>
<dbReference type="SMART" id="SM00864">
    <property type="entry name" value="Tubulin"/>
    <property type="match status" value="1"/>
</dbReference>
<protein>
    <recommendedName>
        <fullName evidence="5">Tubulin/FtsZ GTPase domain-containing protein</fullName>
    </recommendedName>
</protein>
<evidence type="ECO:0000259" key="5">
    <source>
        <dbReference type="SMART" id="SM00864"/>
    </source>
</evidence>
<dbReference type="Gene3D" id="3.30.1330.20">
    <property type="entry name" value="Tubulin/FtsZ, C-terminal domain"/>
    <property type="match status" value="1"/>
</dbReference>
<dbReference type="SUPFAM" id="SSF55307">
    <property type="entry name" value="Tubulin C-terminal domain-like"/>
    <property type="match status" value="1"/>
</dbReference>
<keyword evidence="2" id="KW-0493">Microtubule</keyword>
<dbReference type="GO" id="GO:0005874">
    <property type="term" value="C:microtubule"/>
    <property type="evidence" value="ECO:0007669"/>
    <property type="project" value="UniProtKB-KW"/>
</dbReference>
<gene>
    <name evidence="6" type="ORF">WJX72_001336</name>
</gene>